<dbReference type="EMBL" id="JAHKKG010000017">
    <property type="protein sequence ID" value="MBU2670127.1"/>
    <property type="molecule type" value="Genomic_DNA"/>
</dbReference>
<name>A0ABS5Z3A3_9ACTN</name>
<protein>
    <submittedName>
        <fullName evidence="2">GNAT family N-acetyltransferase</fullName>
        <ecNumber evidence="2">2.3.1.-</ecNumber>
    </submittedName>
</protein>
<dbReference type="SUPFAM" id="SSF55729">
    <property type="entry name" value="Acyl-CoA N-acyltransferases (Nat)"/>
    <property type="match status" value="1"/>
</dbReference>
<dbReference type="GO" id="GO:0016746">
    <property type="term" value="F:acyltransferase activity"/>
    <property type="evidence" value="ECO:0007669"/>
    <property type="project" value="UniProtKB-KW"/>
</dbReference>
<dbReference type="InterPro" id="IPR016181">
    <property type="entry name" value="Acyl_CoA_acyltransferase"/>
</dbReference>
<keyword evidence="2" id="KW-0012">Acyltransferase</keyword>
<proteinExistence type="predicted"/>
<feature type="domain" description="N-acetyltransferase" evidence="1">
    <location>
        <begin position="102"/>
        <end position="241"/>
    </location>
</feature>
<dbReference type="Gene3D" id="3.40.630.30">
    <property type="match status" value="1"/>
</dbReference>
<evidence type="ECO:0000313" key="3">
    <source>
        <dbReference type="Proteomes" id="UP001519654"/>
    </source>
</evidence>
<dbReference type="RefSeq" id="WP_215795336.1">
    <property type="nucleotide sequence ID" value="NZ_JAHKKG010000017.1"/>
</dbReference>
<comment type="caution">
    <text evidence="2">The sequence shown here is derived from an EMBL/GenBank/DDBJ whole genome shotgun (WGS) entry which is preliminary data.</text>
</comment>
<accession>A0ABS5Z3A3</accession>
<keyword evidence="3" id="KW-1185">Reference proteome</keyword>
<gene>
    <name evidence="2" type="ORF">KOI35_42150</name>
</gene>
<organism evidence="2 3">
    <name type="scientific">Paractinoplanes bogorensis</name>
    <dbReference type="NCBI Taxonomy" id="1610840"/>
    <lineage>
        <taxon>Bacteria</taxon>
        <taxon>Bacillati</taxon>
        <taxon>Actinomycetota</taxon>
        <taxon>Actinomycetes</taxon>
        <taxon>Micromonosporales</taxon>
        <taxon>Micromonosporaceae</taxon>
        <taxon>Paractinoplanes</taxon>
    </lineage>
</organism>
<dbReference type="EC" id="2.3.1.-" evidence="2"/>
<keyword evidence="2" id="KW-0808">Transferase</keyword>
<dbReference type="InterPro" id="IPR027365">
    <property type="entry name" value="GNAT_acetyltra_YdfB-like"/>
</dbReference>
<dbReference type="Proteomes" id="UP001519654">
    <property type="component" value="Unassembled WGS sequence"/>
</dbReference>
<evidence type="ECO:0000313" key="2">
    <source>
        <dbReference type="EMBL" id="MBU2670127.1"/>
    </source>
</evidence>
<evidence type="ECO:0000259" key="1">
    <source>
        <dbReference type="PROSITE" id="PS51186"/>
    </source>
</evidence>
<dbReference type="InterPro" id="IPR000182">
    <property type="entry name" value="GNAT_dom"/>
</dbReference>
<dbReference type="PROSITE" id="PS51186">
    <property type="entry name" value="GNAT"/>
    <property type="match status" value="1"/>
</dbReference>
<reference evidence="2 3" key="1">
    <citation type="submission" date="2021-06" db="EMBL/GenBank/DDBJ databases">
        <title>Actinoplanes lichenicola sp. nov., and Actinoplanes ovalisporus sp. nov., isolated from lichen in Thailand.</title>
        <authorList>
            <person name="Saeng-In P."/>
            <person name="Kanchanasin P."/>
            <person name="Yuki M."/>
            <person name="Kudo T."/>
            <person name="Ohkuma M."/>
            <person name="Phongsopitanun W."/>
            <person name="Tanasupawat S."/>
        </authorList>
    </citation>
    <scope>NUCLEOTIDE SEQUENCE [LARGE SCALE GENOMIC DNA]</scope>
    <source>
        <strain evidence="2 3">NBRC 110975</strain>
    </source>
</reference>
<dbReference type="Pfam" id="PF12746">
    <property type="entry name" value="GNAT_acetyltran"/>
    <property type="match status" value="1"/>
</dbReference>
<sequence length="241" mass="24746">MIVERARALWVSLAGVPVGFRASAVEVVVSPKSLLCPPGWVGIVVVGDGAIATAPDGAAAGMMERALADLDVSAMSDPAVVGTRIAVDEVLGPATLAYCDAATFRPVDSGAIESIPADDAELNALIARVPADEAGEAGLDEITSPAFVVRQGSELLAAAGYRDWPLGTAHLSVLTAPEARGRGLAKAVASAAVAAALDAGRFPQWRARPVESRQVARALGFVEVGAQLSLRLKPPRLVITR</sequence>